<dbReference type="Proteomes" id="UP000807115">
    <property type="component" value="Chromosome 4"/>
</dbReference>
<reference evidence="2" key="2">
    <citation type="submission" date="2020-10" db="EMBL/GenBank/DDBJ databases">
        <authorList>
            <person name="Cooper E.A."/>
            <person name="Brenton Z.W."/>
            <person name="Flinn B.S."/>
            <person name="Jenkins J."/>
            <person name="Shu S."/>
            <person name="Flowers D."/>
            <person name="Luo F."/>
            <person name="Wang Y."/>
            <person name="Xia P."/>
            <person name="Barry K."/>
            <person name="Daum C."/>
            <person name="Lipzen A."/>
            <person name="Yoshinaga Y."/>
            <person name="Schmutz J."/>
            <person name="Saski C."/>
            <person name="Vermerris W."/>
            <person name="Kresovich S."/>
        </authorList>
    </citation>
    <scope>NUCLEOTIDE SEQUENCE</scope>
</reference>
<gene>
    <name evidence="2" type="ORF">BDA96_04G143200</name>
</gene>
<dbReference type="Gramene" id="EES04970">
    <property type="protein sequence ID" value="EES04970"/>
    <property type="gene ID" value="SORBI_3004G133800"/>
</dbReference>
<feature type="region of interest" description="Disordered" evidence="1">
    <location>
        <begin position="17"/>
        <end position="44"/>
    </location>
</feature>
<feature type="region of interest" description="Disordered" evidence="1">
    <location>
        <begin position="200"/>
        <end position="232"/>
    </location>
</feature>
<evidence type="ECO:0000313" key="2">
    <source>
        <dbReference type="EMBL" id="KAG0532874.1"/>
    </source>
</evidence>
<organism evidence="2 3">
    <name type="scientific">Sorghum bicolor</name>
    <name type="common">Sorghum</name>
    <name type="synonym">Sorghum vulgare</name>
    <dbReference type="NCBI Taxonomy" id="4558"/>
    <lineage>
        <taxon>Eukaryota</taxon>
        <taxon>Viridiplantae</taxon>
        <taxon>Streptophyta</taxon>
        <taxon>Embryophyta</taxon>
        <taxon>Tracheophyta</taxon>
        <taxon>Spermatophyta</taxon>
        <taxon>Magnoliopsida</taxon>
        <taxon>Liliopsida</taxon>
        <taxon>Poales</taxon>
        <taxon>Poaceae</taxon>
        <taxon>PACMAD clade</taxon>
        <taxon>Panicoideae</taxon>
        <taxon>Andropogonodae</taxon>
        <taxon>Andropogoneae</taxon>
        <taxon>Sorghinae</taxon>
        <taxon>Sorghum</taxon>
    </lineage>
</organism>
<dbReference type="InterPro" id="IPR012881">
    <property type="entry name" value="DUF1685"/>
</dbReference>
<name>A0A921R2S6_SORBI</name>
<dbReference type="OrthoDB" id="1912729at2759"/>
<dbReference type="EMBL" id="CM027683">
    <property type="protein sequence ID" value="KAG0532874.1"/>
    <property type="molecule type" value="Genomic_DNA"/>
</dbReference>
<dbReference type="PANTHER" id="PTHR31865:SF25">
    <property type="entry name" value="DUF1685 FAMILY PROTEIN"/>
    <property type="match status" value="1"/>
</dbReference>
<protein>
    <submittedName>
        <fullName evidence="2">Uncharacterized protein</fullName>
    </submittedName>
</protein>
<dbReference type="AlphaFoldDB" id="A0A921R2S6"/>
<dbReference type="KEGG" id="sbi:8081654"/>
<dbReference type="OMA" id="KFMSPGD"/>
<dbReference type="PANTHER" id="PTHR31865">
    <property type="entry name" value="OSJNBA0071G03.3 PROTEIN"/>
    <property type="match status" value="1"/>
</dbReference>
<sequence length="262" mass="29362">MDRLDMMDNINCRRVMTNKPRIEAQSSSSVDRDREKEEDEAQQDEVAEAMKAPLLGWNHNHHEAAGGIGNNRRRLLSKQLSMKETTREAKWEKRRRQILRRSSMVSLNDGGSGSSKSIIDERHYCHHVMRSSSECVMRRLTDEDLDELRGSFELGFGFDEDTGGTHLRDTLPALEFYFAVNRQLSDRKLRTLAAASPTSTLSAVSSSSTLPDIPSPRSPNAGATANGGADSWKIFTPGDNPQLVKTRLRHWAQVVACSIKHG</sequence>
<proteinExistence type="predicted"/>
<reference evidence="2" key="1">
    <citation type="journal article" date="2019" name="BMC Genomics">
        <title>A new reference genome for Sorghum bicolor reveals high levels of sequence similarity between sweet and grain genotypes: implications for the genetics of sugar metabolism.</title>
        <authorList>
            <person name="Cooper E.A."/>
            <person name="Brenton Z.W."/>
            <person name="Flinn B.S."/>
            <person name="Jenkins J."/>
            <person name="Shu S."/>
            <person name="Flowers D."/>
            <person name="Luo F."/>
            <person name="Wang Y."/>
            <person name="Xia P."/>
            <person name="Barry K."/>
            <person name="Daum C."/>
            <person name="Lipzen A."/>
            <person name="Yoshinaga Y."/>
            <person name="Schmutz J."/>
            <person name="Saski C."/>
            <person name="Vermerris W."/>
            <person name="Kresovich S."/>
        </authorList>
    </citation>
    <scope>NUCLEOTIDE SEQUENCE</scope>
</reference>
<accession>A0A921R2S6</accession>
<evidence type="ECO:0000256" key="1">
    <source>
        <dbReference type="SAM" id="MobiDB-lite"/>
    </source>
</evidence>
<dbReference type="Pfam" id="PF07939">
    <property type="entry name" value="DUF1685"/>
    <property type="match status" value="1"/>
</dbReference>
<evidence type="ECO:0000313" key="3">
    <source>
        <dbReference type="Proteomes" id="UP000807115"/>
    </source>
</evidence>
<comment type="caution">
    <text evidence="2">The sequence shown here is derived from an EMBL/GenBank/DDBJ whole genome shotgun (WGS) entry which is preliminary data.</text>
</comment>
<feature type="compositionally biased region" description="Low complexity" evidence="1">
    <location>
        <begin position="200"/>
        <end position="210"/>
    </location>
</feature>